<accession>A0A1U7NMU9</accession>
<evidence type="ECO:0000313" key="3">
    <source>
        <dbReference type="Proteomes" id="UP000186705"/>
    </source>
</evidence>
<gene>
    <name evidence="2" type="ORF">BO225_05440</name>
</gene>
<dbReference type="AlphaFoldDB" id="A0A1U7NMU9"/>
<dbReference type="GeneID" id="78275390"/>
<protein>
    <submittedName>
        <fullName evidence="2">Uncharacterized protein</fullName>
    </submittedName>
</protein>
<dbReference type="EMBL" id="MPKA01000062">
    <property type="protein sequence ID" value="OLU46615.1"/>
    <property type="molecule type" value="Genomic_DNA"/>
</dbReference>
<keyword evidence="3" id="KW-1185">Reference proteome</keyword>
<organism evidence="2 3">
    <name type="scientific">Dubosiella newyorkensis</name>
    <dbReference type="NCBI Taxonomy" id="1862672"/>
    <lineage>
        <taxon>Bacteria</taxon>
        <taxon>Bacillati</taxon>
        <taxon>Bacillota</taxon>
        <taxon>Erysipelotrichia</taxon>
        <taxon>Erysipelotrichales</taxon>
        <taxon>Erysipelotrichaceae</taxon>
        <taxon>Dubosiella</taxon>
    </lineage>
</organism>
<reference evidence="2 3" key="1">
    <citation type="submission" date="2016-11" db="EMBL/GenBank/DDBJ databases">
        <title>Description of two novel members of the family Erysipelotrichaceae: Ileibacterium lipovorans gen. nov., sp. nov. and Dubosiella newyorkensis, gen. nov., sp. nov.</title>
        <authorList>
            <person name="Cox L.M."/>
            <person name="Sohn J."/>
            <person name="Tyrrell K.L."/>
            <person name="Citron D.M."/>
            <person name="Lawson P.A."/>
            <person name="Patel N.B."/>
            <person name="Iizumi T."/>
            <person name="Perez-Perez G.I."/>
            <person name="Goldstein E.J."/>
            <person name="Blaser M.J."/>
        </authorList>
    </citation>
    <scope>NUCLEOTIDE SEQUENCE [LARGE SCALE GENOMIC DNA]</scope>
    <source>
        <strain evidence="2 3">NYU-BL-A4</strain>
    </source>
</reference>
<evidence type="ECO:0000256" key="1">
    <source>
        <dbReference type="SAM" id="MobiDB-lite"/>
    </source>
</evidence>
<name>A0A1U7NMU9_9FIRM</name>
<dbReference type="STRING" id="1862672.BO225_05440"/>
<feature type="compositionally biased region" description="Polar residues" evidence="1">
    <location>
        <begin position="51"/>
        <end position="60"/>
    </location>
</feature>
<evidence type="ECO:0000313" key="2">
    <source>
        <dbReference type="EMBL" id="OLU46615.1"/>
    </source>
</evidence>
<comment type="caution">
    <text evidence="2">The sequence shown here is derived from an EMBL/GenBank/DDBJ whole genome shotgun (WGS) entry which is preliminary data.</text>
</comment>
<dbReference type="RefSeq" id="WP_076341263.1">
    <property type="nucleotide sequence ID" value="NZ_CAMSPY010000081.1"/>
</dbReference>
<dbReference type="Proteomes" id="UP000186705">
    <property type="component" value="Unassembled WGS sequence"/>
</dbReference>
<feature type="region of interest" description="Disordered" evidence="1">
    <location>
        <begin position="41"/>
        <end position="60"/>
    </location>
</feature>
<sequence>MEKIIEGLARGITKEKLTEFYADPTVQAEFEAWKKKRELRKVSGRVHDPSSRQQNATVNS</sequence>
<proteinExistence type="predicted"/>